<name>A0ABM5SW60_9BURK</name>
<dbReference type="RefSeq" id="WP_044454760.1">
    <property type="nucleotide sequence ID" value="NZ_CP010897.2"/>
</dbReference>
<dbReference type="EMBL" id="CP010897">
    <property type="protein sequence ID" value="AJP56728.1"/>
    <property type="molecule type" value="Genomic_DNA"/>
</dbReference>
<evidence type="ECO:0000313" key="4">
    <source>
        <dbReference type="Proteomes" id="UP000035085"/>
    </source>
</evidence>
<evidence type="ECO:0000313" key="3">
    <source>
        <dbReference type="EMBL" id="AJP56728.1"/>
    </source>
</evidence>
<feature type="compositionally biased region" description="Low complexity" evidence="1">
    <location>
        <begin position="29"/>
        <end position="70"/>
    </location>
</feature>
<organism evidence="3 4">
    <name type="scientific">Pandoraea vervacti</name>
    <dbReference type="NCBI Taxonomy" id="656178"/>
    <lineage>
        <taxon>Bacteria</taxon>
        <taxon>Pseudomonadati</taxon>
        <taxon>Pseudomonadota</taxon>
        <taxon>Betaproteobacteria</taxon>
        <taxon>Burkholderiales</taxon>
        <taxon>Burkholderiaceae</taxon>
        <taxon>Pandoraea</taxon>
    </lineage>
</organism>
<evidence type="ECO:0008006" key="5">
    <source>
        <dbReference type="Google" id="ProtNLM"/>
    </source>
</evidence>
<accession>A0ABM5SW60</accession>
<protein>
    <recommendedName>
        <fullName evidence="5">Endopeptidase</fullName>
    </recommendedName>
</protein>
<dbReference type="Proteomes" id="UP000035085">
    <property type="component" value="Chromosome"/>
</dbReference>
<keyword evidence="4" id="KW-1185">Reference proteome</keyword>
<proteinExistence type="predicted"/>
<dbReference type="PROSITE" id="PS51257">
    <property type="entry name" value="PROKAR_LIPOPROTEIN"/>
    <property type="match status" value="1"/>
</dbReference>
<feature type="chain" id="PRO_5046136263" description="Endopeptidase" evidence="2">
    <location>
        <begin position="20"/>
        <end position="70"/>
    </location>
</feature>
<evidence type="ECO:0000256" key="1">
    <source>
        <dbReference type="SAM" id="MobiDB-lite"/>
    </source>
</evidence>
<keyword evidence="2" id="KW-0732">Signal</keyword>
<reference evidence="4" key="1">
    <citation type="submission" date="2015-02" db="EMBL/GenBank/DDBJ databases">
        <title>Complete Genome Sequencing of Pandoraea vervacti NS15 sp. nov.</title>
        <authorList>
            <person name="Chan K.-G."/>
        </authorList>
    </citation>
    <scope>NUCLEOTIDE SEQUENCE [LARGE SCALE GENOMIC DNA]</scope>
    <source>
        <strain evidence="4">NS15</strain>
    </source>
</reference>
<sequence length="70" mass="6521">MKKLPLLLATLLTATIVTVGCSKKEDQSAAPAADTTASAPAAAAPASDAGATMSAPASDAGAAAPAPASN</sequence>
<feature type="signal peptide" evidence="2">
    <location>
        <begin position="1"/>
        <end position="19"/>
    </location>
</feature>
<gene>
    <name evidence="3" type="ORF">UC34_06485</name>
</gene>
<feature type="region of interest" description="Disordered" evidence="1">
    <location>
        <begin position="23"/>
        <end position="70"/>
    </location>
</feature>
<evidence type="ECO:0000256" key="2">
    <source>
        <dbReference type="SAM" id="SignalP"/>
    </source>
</evidence>